<comment type="caution">
    <text evidence="2">The sequence shown here is derived from an EMBL/GenBank/DDBJ whole genome shotgun (WGS) entry which is preliminary data.</text>
</comment>
<evidence type="ECO:0000256" key="1">
    <source>
        <dbReference type="SAM" id="MobiDB-lite"/>
    </source>
</evidence>
<dbReference type="EMBL" id="JASCZI010099470">
    <property type="protein sequence ID" value="MED6154509.1"/>
    <property type="molecule type" value="Genomic_DNA"/>
</dbReference>
<evidence type="ECO:0000313" key="2">
    <source>
        <dbReference type="EMBL" id="MED6154509.1"/>
    </source>
</evidence>
<sequence>TIRVARGSPGLETGEKNARPTTRFELDHHPPRRCSPPRARLIEPTASQGLPGGQLSPPLRRRALSLRASGATCVQRLDGSRDSAIHTKYRISLRSSSMLEPRYPLPRVVIYSCGHSSPRPDSVSGDGGENNNVRIPWRVPCRGFVVWPGGRSRTAGRTRPRACMRTRSPVVRGASTMILPQVHLRKPCYDFSFL</sequence>
<dbReference type="PANTHER" id="PTHR33205">
    <property type="entry name" value="TRANSMEMBRANE PROTEIN"/>
    <property type="match status" value="1"/>
</dbReference>
<gene>
    <name evidence="2" type="ORF">PIB30_113160</name>
</gene>
<reference evidence="2 3" key="1">
    <citation type="journal article" date="2023" name="Plants (Basel)">
        <title>Bridging the Gap: Combining Genomics and Transcriptomics Approaches to Understand Stylosanthes scabra, an Orphan Legume from the Brazilian Caatinga.</title>
        <authorList>
            <person name="Ferreira-Neto J.R.C."/>
            <person name="da Silva M.D."/>
            <person name="Binneck E."/>
            <person name="de Melo N.F."/>
            <person name="da Silva R.H."/>
            <person name="de Melo A.L.T.M."/>
            <person name="Pandolfi V."/>
            <person name="Bustamante F.O."/>
            <person name="Brasileiro-Vidal A.C."/>
            <person name="Benko-Iseppon A.M."/>
        </authorList>
    </citation>
    <scope>NUCLEOTIDE SEQUENCE [LARGE SCALE GENOMIC DNA]</scope>
    <source>
        <tissue evidence="2">Leaves</tissue>
    </source>
</reference>
<name>A0ABU6U071_9FABA</name>
<dbReference type="PANTHER" id="PTHR33205:SF1">
    <property type="entry name" value="TRANSMEMBRANE PROTEIN"/>
    <property type="match status" value="1"/>
</dbReference>
<protein>
    <submittedName>
        <fullName evidence="2">Uncharacterized protein</fullName>
    </submittedName>
</protein>
<dbReference type="Proteomes" id="UP001341840">
    <property type="component" value="Unassembled WGS sequence"/>
</dbReference>
<feature type="region of interest" description="Disordered" evidence="1">
    <location>
        <begin position="1"/>
        <end position="37"/>
    </location>
</feature>
<evidence type="ECO:0000313" key="3">
    <source>
        <dbReference type="Proteomes" id="UP001341840"/>
    </source>
</evidence>
<accession>A0ABU6U071</accession>
<proteinExistence type="predicted"/>
<feature type="compositionally biased region" description="Basic and acidic residues" evidence="1">
    <location>
        <begin position="13"/>
        <end position="29"/>
    </location>
</feature>
<organism evidence="2 3">
    <name type="scientific">Stylosanthes scabra</name>
    <dbReference type="NCBI Taxonomy" id="79078"/>
    <lineage>
        <taxon>Eukaryota</taxon>
        <taxon>Viridiplantae</taxon>
        <taxon>Streptophyta</taxon>
        <taxon>Embryophyta</taxon>
        <taxon>Tracheophyta</taxon>
        <taxon>Spermatophyta</taxon>
        <taxon>Magnoliopsida</taxon>
        <taxon>eudicotyledons</taxon>
        <taxon>Gunneridae</taxon>
        <taxon>Pentapetalae</taxon>
        <taxon>rosids</taxon>
        <taxon>fabids</taxon>
        <taxon>Fabales</taxon>
        <taxon>Fabaceae</taxon>
        <taxon>Papilionoideae</taxon>
        <taxon>50 kb inversion clade</taxon>
        <taxon>dalbergioids sensu lato</taxon>
        <taxon>Dalbergieae</taxon>
        <taxon>Pterocarpus clade</taxon>
        <taxon>Stylosanthes</taxon>
    </lineage>
</organism>
<keyword evidence="3" id="KW-1185">Reference proteome</keyword>
<feature type="non-terminal residue" evidence="2">
    <location>
        <position position="1"/>
    </location>
</feature>